<dbReference type="VEuPathDB" id="FungiDB:HpaG805279"/>
<evidence type="ECO:0000313" key="2">
    <source>
        <dbReference type="Proteomes" id="UP000011713"/>
    </source>
</evidence>
<name>M4BG58_HYAAE</name>
<dbReference type="InParanoid" id="M4BG58"/>
<sequence length="57" mass="6471">MQQGHFSSRRVNFSFCKNLAIMECCWSLSLEYSTDHTASSPTVKLIRSTAFHSTSLK</sequence>
<dbReference type="HOGENOM" id="CLU_3000517_0_0_1"/>
<reference evidence="2" key="1">
    <citation type="journal article" date="2010" name="Science">
        <title>Signatures of adaptation to obligate biotrophy in the Hyaloperonospora arabidopsidis genome.</title>
        <authorList>
            <person name="Baxter L."/>
            <person name="Tripathy S."/>
            <person name="Ishaque N."/>
            <person name="Boot N."/>
            <person name="Cabral A."/>
            <person name="Kemen E."/>
            <person name="Thines M."/>
            <person name="Ah-Fong A."/>
            <person name="Anderson R."/>
            <person name="Badejoko W."/>
            <person name="Bittner-Eddy P."/>
            <person name="Boore J.L."/>
            <person name="Chibucos M.C."/>
            <person name="Coates M."/>
            <person name="Dehal P."/>
            <person name="Delehaunty K."/>
            <person name="Dong S."/>
            <person name="Downton P."/>
            <person name="Dumas B."/>
            <person name="Fabro G."/>
            <person name="Fronick C."/>
            <person name="Fuerstenberg S.I."/>
            <person name="Fulton L."/>
            <person name="Gaulin E."/>
            <person name="Govers F."/>
            <person name="Hughes L."/>
            <person name="Humphray S."/>
            <person name="Jiang R.H."/>
            <person name="Judelson H."/>
            <person name="Kamoun S."/>
            <person name="Kyung K."/>
            <person name="Meijer H."/>
            <person name="Minx P."/>
            <person name="Morris P."/>
            <person name="Nelson J."/>
            <person name="Phuntumart V."/>
            <person name="Qutob D."/>
            <person name="Rehmany A."/>
            <person name="Rougon-Cardoso A."/>
            <person name="Ryden P."/>
            <person name="Torto-Alalibo T."/>
            <person name="Studholme D."/>
            <person name="Wang Y."/>
            <person name="Win J."/>
            <person name="Wood J."/>
            <person name="Clifton S.W."/>
            <person name="Rogers J."/>
            <person name="Van den Ackerveken G."/>
            <person name="Jones J.D."/>
            <person name="McDowell J.M."/>
            <person name="Beynon J."/>
            <person name="Tyler B.M."/>
        </authorList>
    </citation>
    <scope>NUCLEOTIDE SEQUENCE [LARGE SCALE GENOMIC DNA]</scope>
    <source>
        <strain evidence="2">Emoy2</strain>
    </source>
</reference>
<dbReference type="EnsemblProtists" id="HpaT805279">
    <property type="protein sequence ID" value="HpaP805279"/>
    <property type="gene ID" value="HpaG805279"/>
</dbReference>
<evidence type="ECO:0000313" key="1">
    <source>
        <dbReference type="EnsemblProtists" id="HpaP805279"/>
    </source>
</evidence>
<keyword evidence="2" id="KW-1185">Reference proteome</keyword>
<proteinExistence type="predicted"/>
<dbReference type="EMBL" id="JH598226">
    <property type="status" value="NOT_ANNOTATED_CDS"/>
    <property type="molecule type" value="Genomic_DNA"/>
</dbReference>
<accession>M4BG58</accession>
<protein>
    <submittedName>
        <fullName evidence="1">Uncharacterized protein</fullName>
    </submittedName>
</protein>
<dbReference type="Proteomes" id="UP000011713">
    <property type="component" value="Unassembled WGS sequence"/>
</dbReference>
<organism evidence="1 2">
    <name type="scientific">Hyaloperonospora arabidopsidis (strain Emoy2)</name>
    <name type="common">Downy mildew agent</name>
    <name type="synonym">Peronospora arabidopsidis</name>
    <dbReference type="NCBI Taxonomy" id="559515"/>
    <lineage>
        <taxon>Eukaryota</taxon>
        <taxon>Sar</taxon>
        <taxon>Stramenopiles</taxon>
        <taxon>Oomycota</taxon>
        <taxon>Peronosporomycetes</taxon>
        <taxon>Peronosporales</taxon>
        <taxon>Peronosporaceae</taxon>
        <taxon>Hyaloperonospora</taxon>
    </lineage>
</organism>
<reference evidence="1" key="2">
    <citation type="submission" date="2015-06" db="UniProtKB">
        <authorList>
            <consortium name="EnsemblProtists"/>
        </authorList>
    </citation>
    <scope>IDENTIFICATION</scope>
    <source>
        <strain evidence="1">Emoy2</strain>
    </source>
</reference>
<dbReference type="AlphaFoldDB" id="M4BG58"/>